<dbReference type="GO" id="GO:0004654">
    <property type="term" value="F:polyribonucleotide nucleotidyltransferase activity"/>
    <property type="evidence" value="ECO:0007669"/>
    <property type="project" value="UniProtKB-EC"/>
</dbReference>
<evidence type="ECO:0000313" key="12">
    <source>
        <dbReference type="EMBL" id="KAI5075554.1"/>
    </source>
</evidence>
<dbReference type="Pfam" id="PF03726">
    <property type="entry name" value="PNPase"/>
    <property type="match status" value="1"/>
</dbReference>
<dbReference type="InterPro" id="IPR036345">
    <property type="entry name" value="ExoRNase_PH_dom2_sf"/>
</dbReference>
<dbReference type="GO" id="GO:0003723">
    <property type="term" value="F:RNA binding"/>
    <property type="evidence" value="ECO:0007669"/>
    <property type="project" value="UniProtKB-UniRule"/>
</dbReference>
<dbReference type="InterPro" id="IPR027408">
    <property type="entry name" value="PNPase/RNase_PH_dom_sf"/>
</dbReference>
<dbReference type="OrthoDB" id="437922at2759"/>
<evidence type="ECO:0000256" key="2">
    <source>
        <dbReference type="ARBA" id="ARBA00012416"/>
    </source>
</evidence>
<dbReference type="InterPro" id="IPR020568">
    <property type="entry name" value="Ribosomal_Su5_D2-typ_SF"/>
</dbReference>
<dbReference type="Pfam" id="PF00575">
    <property type="entry name" value="S1"/>
    <property type="match status" value="1"/>
</dbReference>
<dbReference type="Gene3D" id="2.40.50.140">
    <property type="entry name" value="Nucleic acid-binding proteins"/>
    <property type="match status" value="1"/>
</dbReference>
<dbReference type="GO" id="GO:0005829">
    <property type="term" value="C:cytosol"/>
    <property type="evidence" value="ECO:0007669"/>
    <property type="project" value="TreeGrafter"/>
</dbReference>
<dbReference type="GO" id="GO:0008033">
    <property type="term" value="P:tRNA processing"/>
    <property type="evidence" value="ECO:0007669"/>
    <property type="project" value="UniProtKB-KW"/>
</dbReference>
<dbReference type="CDD" id="cd11364">
    <property type="entry name" value="RNase_PH_PNPase_2"/>
    <property type="match status" value="1"/>
</dbReference>
<dbReference type="InterPro" id="IPR001247">
    <property type="entry name" value="ExoRNase_PH_dom1"/>
</dbReference>
<keyword evidence="13" id="KW-1185">Reference proteome</keyword>
<dbReference type="InterPro" id="IPR015848">
    <property type="entry name" value="PNPase_PH_RNA-bd_bac/org-type"/>
</dbReference>
<dbReference type="AlphaFoldDB" id="A0A9D4UX75"/>
<evidence type="ECO:0000256" key="4">
    <source>
        <dbReference type="ARBA" id="ARBA00022552"/>
    </source>
</evidence>
<dbReference type="PANTHER" id="PTHR11252:SF16">
    <property type="entry name" value="POLYRIBONUCLEOTIDE NUCLEOTIDYLTRANSFERASE 2, MITOCHONDRIAL"/>
    <property type="match status" value="1"/>
</dbReference>
<dbReference type="Gene3D" id="3.30.1370.10">
    <property type="entry name" value="K Homology domain, type 1"/>
    <property type="match status" value="1"/>
</dbReference>
<dbReference type="SUPFAM" id="SSF55666">
    <property type="entry name" value="Ribonuclease PH domain 2-like"/>
    <property type="match status" value="2"/>
</dbReference>
<keyword evidence="5" id="KW-0808">Transferase</keyword>
<dbReference type="GO" id="GO:0006364">
    <property type="term" value="P:rRNA processing"/>
    <property type="evidence" value="ECO:0007669"/>
    <property type="project" value="UniProtKB-KW"/>
</dbReference>
<comment type="similarity">
    <text evidence="1">Belongs to the polyribonucleotide nucleotidyltransferase family.</text>
</comment>
<dbReference type="InterPro" id="IPR004087">
    <property type="entry name" value="KH_dom"/>
</dbReference>
<evidence type="ECO:0000256" key="7">
    <source>
        <dbReference type="ARBA" id="ARBA00022695"/>
    </source>
</evidence>
<dbReference type="GO" id="GO:0000958">
    <property type="term" value="P:mitochondrial mRNA catabolic process"/>
    <property type="evidence" value="ECO:0007669"/>
    <property type="project" value="TreeGrafter"/>
</dbReference>
<evidence type="ECO:0000256" key="9">
    <source>
        <dbReference type="ARBA" id="ARBA00031451"/>
    </source>
</evidence>
<name>A0A9D4UX75_ADICA</name>
<evidence type="ECO:0000256" key="1">
    <source>
        <dbReference type="ARBA" id="ARBA00007404"/>
    </source>
</evidence>
<sequence>MGAWAFALRSRHPKLNCRLDSRRLITNTAARLQEIVVEEPSFWRLFPAKGEVFEEQVEVGPHVVTFETGKLARFASGAVVMGIKDTRVLTTVVGASRLEANMSFMPLQVDYREKQYAQGRIPNTFMRREGAPKERELLIGRVIDRSIRPLFPKGYYYESQVMANVLCVDGEQDPDVLAACGASAALMVSDIPWNGPVGVVRIGRVDGKFVVNPSMDELAVSDLNLVYACTVDKTIMMETQAREITNNDLKDALQLAHAEATKLIAPQIRLASKVQNQKRSFSVVTVDNEVLERIRAKAEVAIDTVMGNPSYGKFERGKALSNIQADVEVILKEEGEEKCLKALPLAFDQVRKEVVRKNIFEKGERVDGRRLDEVRDLHTEVELYTPLHGSSLFSRGNTQVLCTVTLGAPEDAQKLDYLVGPPKKRFMLHYSFPPYCINEVGRSTWLNRREVGHGNLAEKALVALLPNEEEFPYSVRVTSEVMASDGSSSMATVCGGSLALMDAGVPLRSHVAGVSVGLITAVDETTGKITDYRILTDILESSFDSLSMQKRNINKCINLSEHGMQGLEDHVGDMDFKIAGTRLGITAIQLDIKPSGIPLDILCEALEPARIAREQILDVMEQEIREPKTEQKANAPRKGNFSVQREMVGRLIGPHGSTVKNIERTTGVRLSISEDGRVCVIAKDQSSYDQAKDMVDSVIGKEVEIGNIYSGCVTQIRDFGAFVEIEGGHQGLLHISELSHQRVAQVTDAVMLGQKLSVMCIGRDTKGNIKLSLKATMPLSTAVKNRESSTMVPGVERTISTASPANAMSVAETEREVIKCKIVLEQSGRIPGKLEETEMVMQNQGEVEPLKLHGVKQQEGVEYREVPVRVAVSTPECNGDAKLESRSEDARLDSSKKSQVNIDGEYEATVHQIRVLGAVLKLHNGELGKLFFDEETTKLSFNSGDRLAVRFFRLIVGFLPVGVELRALTEPREGGGNFLREIDPNCEGYKAACSSHYGYD</sequence>
<dbReference type="InterPro" id="IPR012340">
    <property type="entry name" value="NA-bd_OB-fold"/>
</dbReference>
<evidence type="ECO:0000256" key="8">
    <source>
        <dbReference type="ARBA" id="ARBA00022884"/>
    </source>
</evidence>
<accession>A0A9D4UX75</accession>
<keyword evidence="4" id="KW-0698">rRNA processing</keyword>
<evidence type="ECO:0000313" key="13">
    <source>
        <dbReference type="Proteomes" id="UP000886520"/>
    </source>
</evidence>
<dbReference type="EMBL" id="JABFUD020000009">
    <property type="protein sequence ID" value="KAI5075554.1"/>
    <property type="molecule type" value="Genomic_DNA"/>
</dbReference>
<dbReference type="SUPFAM" id="SSF54211">
    <property type="entry name" value="Ribosomal protein S5 domain 2-like"/>
    <property type="match status" value="2"/>
</dbReference>
<dbReference type="GO" id="GO:0000175">
    <property type="term" value="F:3'-5'-RNA exonuclease activity"/>
    <property type="evidence" value="ECO:0007669"/>
    <property type="project" value="TreeGrafter"/>
</dbReference>
<dbReference type="InterPro" id="IPR003029">
    <property type="entry name" value="S1_domain"/>
</dbReference>
<dbReference type="GO" id="GO:0005739">
    <property type="term" value="C:mitochondrion"/>
    <property type="evidence" value="ECO:0007669"/>
    <property type="project" value="TreeGrafter"/>
</dbReference>
<dbReference type="InterPro" id="IPR036612">
    <property type="entry name" value="KH_dom_type_1_sf"/>
</dbReference>
<dbReference type="SUPFAM" id="SSF54791">
    <property type="entry name" value="Eukaryotic type KH-domain (KH-domain type I)"/>
    <property type="match status" value="1"/>
</dbReference>
<dbReference type="CDD" id="cd02393">
    <property type="entry name" value="KH-I_PNPase"/>
    <property type="match status" value="1"/>
</dbReference>
<dbReference type="FunFam" id="3.30.230.70:FF:000001">
    <property type="entry name" value="Polyribonucleotide nucleotidyltransferase"/>
    <property type="match status" value="1"/>
</dbReference>
<evidence type="ECO:0000256" key="10">
    <source>
        <dbReference type="PROSITE-ProRule" id="PRU00117"/>
    </source>
</evidence>
<evidence type="ECO:0000256" key="3">
    <source>
        <dbReference type="ARBA" id="ARBA00022490"/>
    </source>
</evidence>
<gene>
    <name evidence="12" type="ORF">GOP47_0009630</name>
</gene>
<keyword evidence="8 10" id="KW-0694">RNA-binding</keyword>
<dbReference type="EC" id="2.7.7.8" evidence="2"/>
<dbReference type="InterPro" id="IPR012162">
    <property type="entry name" value="PNPase"/>
</dbReference>
<dbReference type="InterPro" id="IPR015847">
    <property type="entry name" value="ExoRNase_PH_dom2"/>
</dbReference>
<dbReference type="NCBIfam" id="TIGR03591">
    <property type="entry name" value="polynuc_phos"/>
    <property type="match status" value="1"/>
</dbReference>
<evidence type="ECO:0000256" key="5">
    <source>
        <dbReference type="ARBA" id="ARBA00022679"/>
    </source>
</evidence>
<dbReference type="HAMAP" id="MF_01595">
    <property type="entry name" value="PNPase"/>
    <property type="match status" value="1"/>
</dbReference>
<dbReference type="Pfam" id="PF01138">
    <property type="entry name" value="RNase_PH"/>
    <property type="match status" value="2"/>
</dbReference>
<dbReference type="Gene3D" id="3.30.230.70">
    <property type="entry name" value="GHMP Kinase, N-terminal domain"/>
    <property type="match status" value="3"/>
</dbReference>
<dbReference type="SMART" id="SM00322">
    <property type="entry name" value="KH"/>
    <property type="match status" value="1"/>
</dbReference>
<dbReference type="Pfam" id="PF00013">
    <property type="entry name" value="KH_1"/>
    <property type="match status" value="1"/>
</dbReference>
<comment type="caution">
    <text evidence="12">The sequence shown here is derived from an EMBL/GenBank/DDBJ whole genome shotgun (WGS) entry which is preliminary data.</text>
</comment>
<dbReference type="Proteomes" id="UP000886520">
    <property type="component" value="Chromosome 9"/>
</dbReference>
<keyword evidence="3" id="KW-0963">Cytoplasm</keyword>
<dbReference type="SUPFAM" id="SSF46915">
    <property type="entry name" value="Polynucleotide phosphorylase/guanosine pentaphosphate synthase (PNPase/GPSI), domain 3"/>
    <property type="match status" value="1"/>
</dbReference>
<keyword evidence="7" id="KW-0548">Nucleotidyltransferase</keyword>
<dbReference type="GO" id="GO:0009570">
    <property type="term" value="C:chloroplast stroma"/>
    <property type="evidence" value="ECO:0007669"/>
    <property type="project" value="TreeGrafter"/>
</dbReference>
<organism evidence="12 13">
    <name type="scientific">Adiantum capillus-veneris</name>
    <name type="common">Maidenhair fern</name>
    <dbReference type="NCBI Taxonomy" id="13818"/>
    <lineage>
        <taxon>Eukaryota</taxon>
        <taxon>Viridiplantae</taxon>
        <taxon>Streptophyta</taxon>
        <taxon>Embryophyta</taxon>
        <taxon>Tracheophyta</taxon>
        <taxon>Polypodiopsida</taxon>
        <taxon>Polypodiidae</taxon>
        <taxon>Polypodiales</taxon>
        <taxon>Pteridineae</taxon>
        <taxon>Pteridaceae</taxon>
        <taxon>Vittarioideae</taxon>
        <taxon>Adiantum</taxon>
    </lineage>
</organism>
<dbReference type="InterPro" id="IPR036456">
    <property type="entry name" value="PNPase_PH_RNA-bd_sf"/>
</dbReference>
<protein>
    <recommendedName>
        <fullName evidence="2">polyribonucleotide nucleotidyltransferase</fullName>
        <ecNumber evidence="2">2.7.7.8</ecNumber>
    </recommendedName>
    <alternativeName>
        <fullName evidence="9">Polynucleotide phosphorylase 1</fullName>
    </alternativeName>
</protein>
<dbReference type="SMART" id="SM00316">
    <property type="entry name" value="S1"/>
    <property type="match status" value="1"/>
</dbReference>
<dbReference type="PANTHER" id="PTHR11252">
    <property type="entry name" value="POLYRIBONUCLEOTIDE NUCLEOTIDYLTRANSFERASE"/>
    <property type="match status" value="1"/>
</dbReference>
<dbReference type="PROSITE" id="PS50084">
    <property type="entry name" value="KH_TYPE_1"/>
    <property type="match status" value="1"/>
</dbReference>
<dbReference type="Pfam" id="PF03725">
    <property type="entry name" value="RNase_PH_C"/>
    <property type="match status" value="1"/>
</dbReference>
<evidence type="ECO:0000259" key="11">
    <source>
        <dbReference type="PROSITE" id="PS50126"/>
    </source>
</evidence>
<dbReference type="SUPFAM" id="SSF50249">
    <property type="entry name" value="Nucleic acid-binding proteins"/>
    <property type="match status" value="1"/>
</dbReference>
<dbReference type="FunFam" id="3.30.1370.10:FF:000001">
    <property type="entry name" value="Polyribonucleotide nucleotidyltransferase"/>
    <property type="match status" value="1"/>
</dbReference>
<feature type="domain" description="S1 motif" evidence="11">
    <location>
        <begin position="706"/>
        <end position="774"/>
    </location>
</feature>
<dbReference type="FunFam" id="2.40.50.140:FF:000189">
    <property type="entry name" value="Polyribonucleotide nucleotidyltransferase, putative"/>
    <property type="match status" value="1"/>
</dbReference>
<dbReference type="InterPro" id="IPR004088">
    <property type="entry name" value="KH_dom_type_1"/>
</dbReference>
<proteinExistence type="inferred from homology"/>
<dbReference type="GO" id="GO:0000965">
    <property type="term" value="P:mitochondrial RNA 3'-end processing"/>
    <property type="evidence" value="ECO:0007669"/>
    <property type="project" value="TreeGrafter"/>
</dbReference>
<dbReference type="PROSITE" id="PS50126">
    <property type="entry name" value="S1"/>
    <property type="match status" value="1"/>
</dbReference>
<reference evidence="12" key="1">
    <citation type="submission" date="2021-01" db="EMBL/GenBank/DDBJ databases">
        <title>Adiantum capillus-veneris genome.</title>
        <authorList>
            <person name="Fang Y."/>
            <person name="Liao Q."/>
        </authorList>
    </citation>
    <scope>NUCLEOTIDE SEQUENCE</scope>
    <source>
        <strain evidence="12">H3</strain>
        <tissue evidence="12">Leaf</tissue>
    </source>
</reference>
<dbReference type="NCBIfam" id="NF008805">
    <property type="entry name" value="PRK11824.1"/>
    <property type="match status" value="1"/>
</dbReference>
<keyword evidence="6" id="KW-0819">tRNA processing</keyword>
<dbReference type="CDD" id="cd11363">
    <property type="entry name" value="RNase_PH_PNPase_1"/>
    <property type="match status" value="1"/>
</dbReference>
<evidence type="ECO:0000256" key="6">
    <source>
        <dbReference type="ARBA" id="ARBA00022694"/>
    </source>
</evidence>